<reference evidence="2" key="3">
    <citation type="submission" date="2015-04" db="UniProtKB">
        <authorList>
            <consortium name="EnsemblPlants"/>
        </authorList>
    </citation>
    <scope>IDENTIFICATION</scope>
    <source>
        <strain evidence="2">cv. Jemalong A17</strain>
    </source>
</reference>
<dbReference type="AlphaFoldDB" id="G7K146"/>
<evidence type="ECO:0000313" key="1">
    <source>
        <dbReference type="EMBL" id="AES94472.1"/>
    </source>
</evidence>
<accession>G7K146</accession>
<sequence>MVSGMIILDNELIINVLVSLVEENSIADLKEQESHHAPLPLQEMLHFARGRSPGKMPKAVANGRLPGVLPGAESPANLLVANDSARALAPGKCAPSIGPG</sequence>
<dbReference type="HOGENOM" id="CLU_2310242_0_0_1"/>
<reference evidence="1 3" key="2">
    <citation type="journal article" date="2014" name="BMC Genomics">
        <title>An improved genome release (version Mt4.0) for the model legume Medicago truncatula.</title>
        <authorList>
            <person name="Tang H."/>
            <person name="Krishnakumar V."/>
            <person name="Bidwell S."/>
            <person name="Rosen B."/>
            <person name="Chan A."/>
            <person name="Zhou S."/>
            <person name="Gentzbittel L."/>
            <person name="Childs K.L."/>
            <person name="Yandell M."/>
            <person name="Gundlach H."/>
            <person name="Mayer K.F."/>
            <person name="Schwartz D.C."/>
            <person name="Town C.D."/>
        </authorList>
    </citation>
    <scope>GENOME REANNOTATION</scope>
    <source>
        <strain evidence="2 3">cv. Jemalong A17</strain>
    </source>
</reference>
<name>G7K146_MEDTR</name>
<dbReference type="PaxDb" id="3880-AES94472"/>
<dbReference type="EnsemblPlants" id="AES94472">
    <property type="protein sequence ID" value="AES94472"/>
    <property type="gene ID" value="MTR_5g014780"/>
</dbReference>
<protein>
    <submittedName>
        <fullName evidence="1 2">Uncharacterized protein</fullName>
    </submittedName>
</protein>
<keyword evidence="3" id="KW-1185">Reference proteome</keyword>
<evidence type="ECO:0000313" key="2">
    <source>
        <dbReference type="EnsemblPlants" id="AES94472"/>
    </source>
</evidence>
<proteinExistence type="predicted"/>
<gene>
    <name evidence="1" type="ordered locus">MTR_5g014780</name>
</gene>
<reference evidence="1 3" key="1">
    <citation type="journal article" date="2011" name="Nature">
        <title>The Medicago genome provides insight into the evolution of rhizobial symbioses.</title>
        <authorList>
            <person name="Young N.D."/>
            <person name="Debelle F."/>
            <person name="Oldroyd G.E."/>
            <person name="Geurts R."/>
            <person name="Cannon S.B."/>
            <person name="Udvardi M.K."/>
            <person name="Benedito V.A."/>
            <person name="Mayer K.F."/>
            <person name="Gouzy J."/>
            <person name="Schoof H."/>
            <person name="Van de Peer Y."/>
            <person name="Proost S."/>
            <person name="Cook D.R."/>
            <person name="Meyers B.C."/>
            <person name="Spannagl M."/>
            <person name="Cheung F."/>
            <person name="De Mita S."/>
            <person name="Krishnakumar V."/>
            <person name="Gundlach H."/>
            <person name="Zhou S."/>
            <person name="Mudge J."/>
            <person name="Bharti A.K."/>
            <person name="Murray J.D."/>
            <person name="Naoumkina M.A."/>
            <person name="Rosen B."/>
            <person name="Silverstein K.A."/>
            <person name="Tang H."/>
            <person name="Rombauts S."/>
            <person name="Zhao P.X."/>
            <person name="Zhou P."/>
            <person name="Barbe V."/>
            <person name="Bardou P."/>
            <person name="Bechner M."/>
            <person name="Bellec A."/>
            <person name="Berger A."/>
            <person name="Berges H."/>
            <person name="Bidwell S."/>
            <person name="Bisseling T."/>
            <person name="Choisne N."/>
            <person name="Couloux A."/>
            <person name="Denny R."/>
            <person name="Deshpande S."/>
            <person name="Dai X."/>
            <person name="Doyle J.J."/>
            <person name="Dudez A.M."/>
            <person name="Farmer A.D."/>
            <person name="Fouteau S."/>
            <person name="Franken C."/>
            <person name="Gibelin C."/>
            <person name="Gish J."/>
            <person name="Goldstein S."/>
            <person name="Gonzalez A.J."/>
            <person name="Green P.J."/>
            <person name="Hallab A."/>
            <person name="Hartog M."/>
            <person name="Hua A."/>
            <person name="Humphray S.J."/>
            <person name="Jeong D.H."/>
            <person name="Jing Y."/>
            <person name="Jocker A."/>
            <person name="Kenton S.M."/>
            <person name="Kim D.J."/>
            <person name="Klee K."/>
            <person name="Lai H."/>
            <person name="Lang C."/>
            <person name="Lin S."/>
            <person name="Macmil S.L."/>
            <person name="Magdelenat G."/>
            <person name="Matthews L."/>
            <person name="McCorrison J."/>
            <person name="Monaghan E.L."/>
            <person name="Mun J.H."/>
            <person name="Najar F.Z."/>
            <person name="Nicholson C."/>
            <person name="Noirot C."/>
            <person name="O'Bleness M."/>
            <person name="Paule C.R."/>
            <person name="Poulain J."/>
            <person name="Prion F."/>
            <person name="Qin B."/>
            <person name="Qu C."/>
            <person name="Retzel E.F."/>
            <person name="Riddle C."/>
            <person name="Sallet E."/>
            <person name="Samain S."/>
            <person name="Samson N."/>
            <person name="Sanders I."/>
            <person name="Saurat O."/>
            <person name="Scarpelli C."/>
            <person name="Schiex T."/>
            <person name="Segurens B."/>
            <person name="Severin A.J."/>
            <person name="Sherrier D.J."/>
            <person name="Shi R."/>
            <person name="Sims S."/>
            <person name="Singer S.R."/>
            <person name="Sinharoy S."/>
            <person name="Sterck L."/>
            <person name="Viollet A."/>
            <person name="Wang B.B."/>
            <person name="Wang K."/>
            <person name="Wang M."/>
            <person name="Wang X."/>
            <person name="Warfsmann J."/>
            <person name="Weissenbach J."/>
            <person name="White D.D."/>
            <person name="White J.D."/>
            <person name="Wiley G.B."/>
            <person name="Wincker P."/>
            <person name="Xing Y."/>
            <person name="Yang L."/>
            <person name="Yao Z."/>
            <person name="Ying F."/>
            <person name="Zhai J."/>
            <person name="Zhou L."/>
            <person name="Zuber A."/>
            <person name="Denarie J."/>
            <person name="Dixon R.A."/>
            <person name="May G.D."/>
            <person name="Schwartz D.C."/>
            <person name="Rogers J."/>
            <person name="Quetier F."/>
            <person name="Town C.D."/>
            <person name="Roe B.A."/>
        </authorList>
    </citation>
    <scope>NUCLEOTIDE SEQUENCE [LARGE SCALE GENOMIC DNA]</scope>
    <source>
        <strain evidence="1">A17</strain>
        <strain evidence="2 3">cv. Jemalong A17</strain>
    </source>
</reference>
<evidence type="ECO:0000313" key="3">
    <source>
        <dbReference type="Proteomes" id="UP000002051"/>
    </source>
</evidence>
<dbReference type="Proteomes" id="UP000002051">
    <property type="component" value="Chromosome 5"/>
</dbReference>
<organism evidence="1 3">
    <name type="scientific">Medicago truncatula</name>
    <name type="common">Barrel medic</name>
    <name type="synonym">Medicago tribuloides</name>
    <dbReference type="NCBI Taxonomy" id="3880"/>
    <lineage>
        <taxon>Eukaryota</taxon>
        <taxon>Viridiplantae</taxon>
        <taxon>Streptophyta</taxon>
        <taxon>Embryophyta</taxon>
        <taxon>Tracheophyta</taxon>
        <taxon>Spermatophyta</taxon>
        <taxon>Magnoliopsida</taxon>
        <taxon>eudicotyledons</taxon>
        <taxon>Gunneridae</taxon>
        <taxon>Pentapetalae</taxon>
        <taxon>rosids</taxon>
        <taxon>fabids</taxon>
        <taxon>Fabales</taxon>
        <taxon>Fabaceae</taxon>
        <taxon>Papilionoideae</taxon>
        <taxon>50 kb inversion clade</taxon>
        <taxon>NPAAA clade</taxon>
        <taxon>Hologalegina</taxon>
        <taxon>IRL clade</taxon>
        <taxon>Trifolieae</taxon>
        <taxon>Medicago</taxon>
    </lineage>
</organism>
<dbReference type="EMBL" id="CM001221">
    <property type="protein sequence ID" value="AES94472.1"/>
    <property type="molecule type" value="Genomic_DNA"/>
</dbReference>